<name>K3WU95_GLOUD</name>
<dbReference type="Proteomes" id="UP000019132">
    <property type="component" value="Unassembled WGS sequence"/>
</dbReference>
<feature type="coiled-coil region" evidence="1">
    <location>
        <begin position="146"/>
        <end position="176"/>
    </location>
</feature>
<dbReference type="STRING" id="431595.K3WU95"/>
<dbReference type="eggNOG" id="ENOG502QVEV">
    <property type="taxonomic scope" value="Eukaryota"/>
</dbReference>
<feature type="region of interest" description="Disordered" evidence="2">
    <location>
        <begin position="625"/>
        <end position="649"/>
    </location>
</feature>
<dbReference type="VEuPathDB" id="FungiDB:PYU1_G008526"/>
<feature type="compositionally biased region" description="Polar residues" evidence="2">
    <location>
        <begin position="636"/>
        <end position="649"/>
    </location>
</feature>
<evidence type="ECO:0000313" key="4">
    <source>
        <dbReference type="Proteomes" id="UP000019132"/>
    </source>
</evidence>
<feature type="region of interest" description="Disordered" evidence="2">
    <location>
        <begin position="437"/>
        <end position="473"/>
    </location>
</feature>
<feature type="region of interest" description="Disordered" evidence="2">
    <location>
        <begin position="360"/>
        <end position="407"/>
    </location>
</feature>
<accession>K3WU95</accession>
<dbReference type="EMBL" id="GL376613">
    <property type="status" value="NOT_ANNOTATED_CDS"/>
    <property type="molecule type" value="Genomic_DNA"/>
</dbReference>
<evidence type="ECO:0000256" key="1">
    <source>
        <dbReference type="SAM" id="Coils"/>
    </source>
</evidence>
<proteinExistence type="predicted"/>
<evidence type="ECO:0000256" key="2">
    <source>
        <dbReference type="SAM" id="MobiDB-lite"/>
    </source>
</evidence>
<dbReference type="InParanoid" id="K3WU95"/>
<reference evidence="4" key="2">
    <citation type="submission" date="2010-04" db="EMBL/GenBank/DDBJ databases">
        <authorList>
            <person name="Buell R."/>
            <person name="Hamilton J."/>
            <person name="Hostetler J."/>
        </authorList>
    </citation>
    <scope>NUCLEOTIDE SEQUENCE [LARGE SCALE GENOMIC DNA]</scope>
    <source>
        <strain evidence="4">DAOM:BR144</strain>
    </source>
</reference>
<evidence type="ECO:0000313" key="3">
    <source>
        <dbReference type="EnsemblProtists" id="PYU1_T008542"/>
    </source>
</evidence>
<reference evidence="3" key="3">
    <citation type="submission" date="2015-02" db="UniProtKB">
        <authorList>
            <consortium name="EnsemblProtists"/>
        </authorList>
    </citation>
    <scope>IDENTIFICATION</scope>
    <source>
        <strain evidence="3">DAOM BR144</strain>
    </source>
</reference>
<dbReference type="EnsemblProtists" id="PYU1_T008542">
    <property type="protein sequence ID" value="PYU1_T008542"/>
    <property type="gene ID" value="PYU1_G008526"/>
</dbReference>
<keyword evidence="4" id="KW-1185">Reference proteome</keyword>
<keyword evidence="1" id="KW-0175">Coiled coil</keyword>
<organism evidence="3 4">
    <name type="scientific">Globisporangium ultimum (strain ATCC 200006 / CBS 805.95 / DAOM BR144)</name>
    <name type="common">Pythium ultimum</name>
    <dbReference type="NCBI Taxonomy" id="431595"/>
    <lineage>
        <taxon>Eukaryota</taxon>
        <taxon>Sar</taxon>
        <taxon>Stramenopiles</taxon>
        <taxon>Oomycota</taxon>
        <taxon>Peronosporomycetes</taxon>
        <taxon>Pythiales</taxon>
        <taxon>Pythiaceae</taxon>
        <taxon>Globisporangium</taxon>
    </lineage>
</organism>
<sequence>MDHFADRLASIRSGIAARNESDHILQLQHVYLPQTLAKSAPAPAKALPRAEDSFENLKLPLLQLVAANNERAAPPSNSYLSIEAIRHRSELQAQFKTDAERLAEVEQAAAAALQNADRLSEESRIAMVMYSQNERSWSFDERATRYQKVMEAKLQAENARVEAEEQKKVVQRLRSELVNPYSALLSSRFPCPRVKRSTHLSSRTVTPEPALDIPSEDYVRVWILAAPSTNLGFTPRATSNATILGAEKELSTHVVYYAAASMANEDKHSPQLSDDDRAKLLVDDCPPQSGWISCFNFGVALAPQVTSTKSSIETWVVSGAGIRHLNGKYILNGIHDNVRKFKSSAGIELFRKRVPVSSSLAQGLHDAPNNKSRRREISSPDTSESVRPEDDGESEAHSVASSTPLPSALKAIENDETNFSSMSKIGSWLGANEVREKYRRRREAQGREREDDGAGMMVQDTKGREDTNSDIQVSRSEASAELCREWVLFLGCSRRQEKPKDGTSVPPKQKIGLGCLKRHYYISVEEKETMTIWAQDVEAALEKNVLQSIIRREAALDRVHHLCNKCVSKFQQNLSRDAEKVARKILVELNIVRFLSVRVFEAIDKWRAHARKLGFARVDVRNGSGDVATKSKQDSKAGSSQGMNSSSTEAPLLGWSASITISTGRQLYKRSNAFASKIKRFCRAEDVIGKKEQHIVYLGYFATKMEAERAYEEFAAAEARRLNTTVAHLPRHRNVFRSCGKHFAVESECFGPSVCIECKVKQLATLSSGAVADEWAPPFFYLPGENYILKMANDLDFLDEVLPLKSLLNDGHGSDEPVFPILGNVFLLPKTPIQDPSLAVFTTCGLAQAPRLGVALATEKDNHEINDETLDRDRILAVQMIFLQELQMYLPHLFPEGTSIQSRVRKDLRKGCSASKQQDDEGEIDSASQEYRIVEALYWDRCAALRIQQQRMPLPFRQPNVWCRPDAGEWSSLLVRGKNQLHFLFEMKLALAGKETQEKRRQILKALRKLQKTPLYWIPSREHFTTLIADGYGIKGRRCSSRSENVAKYLENTISGAAKRLSFSGGIAVSMVDAKRKLGRRRSSLRAV</sequence>
<dbReference type="HOGENOM" id="CLU_285058_0_0_1"/>
<protein>
    <submittedName>
        <fullName evidence="3">Uncharacterized protein</fullName>
    </submittedName>
</protein>
<feature type="compositionally biased region" description="Basic and acidic residues" evidence="2">
    <location>
        <begin position="443"/>
        <end position="452"/>
    </location>
</feature>
<reference evidence="4" key="1">
    <citation type="journal article" date="2010" name="Genome Biol.">
        <title>Genome sequence of the necrotrophic plant pathogen Pythium ultimum reveals original pathogenicity mechanisms and effector repertoire.</title>
        <authorList>
            <person name="Levesque C.A."/>
            <person name="Brouwer H."/>
            <person name="Cano L."/>
            <person name="Hamilton J.P."/>
            <person name="Holt C."/>
            <person name="Huitema E."/>
            <person name="Raffaele S."/>
            <person name="Robideau G.P."/>
            <person name="Thines M."/>
            <person name="Win J."/>
            <person name="Zerillo M.M."/>
            <person name="Beakes G.W."/>
            <person name="Boore J.L."/>
            <person name="Busam D."/>
            <person name="Dumas B."/>
            <person name="Ferriera S."/>
            <person name="Fuerstenberg S.I."/>
            <person name="Gachon C.M."/>
            <person name="Gaulin E."/>
            <person name="Govers F."/>
            <person name="Grenville-Briggs L."/>
            <person name="Horner N."/>
            <person name="Hostetler J."/>
            <person name="Jiang R.H."/>
            <person name="Johnson J."/>
            <person name="Krajaejun T."/>
            <person name="Lin H."/>
            <person name="Meijer H.J."/>
            <person name="Moore B."/>
            <person name="Morris P."/>
            <person name="Phuntmart V."/>
            <person name="Puiu D."/>
            <person name="Shetty J."/>
            <person name="Stajich J.E."/>
            <person name="Tripathy S."/>
            <person name="Wawra S."/>
            <person name="van West P."/>
            <person name="Whitty B.R."/>
            <person name="Coutinho P.M."/>
            <person name="Henrissat B."/>
            <person name="Martin F."/>
            <person name="Thomas P.D."/>
            <person name="Tyler B.M."/>
            <person name="De Vries R.P."/>
            <person name="Kamoun S."/>
            <person name="Yandell M."/>
            <person name="Tisserat N."/>
            <person name="Buell C.R."/>
        </authorList>
    </citation>
    <scope>NUCLEOTIDE SEQUENCE</scope>
    <source>
        <strain evidence="4">DAOM:BR144</strain>
    </source>
</reference>
<dbReference type="AlphaFoldDB" id="K3WU95"/>